<dbReference type="GO" id="GO:0003924">
    <property type="term" value="F:GTPase activity"/>
    <property type="evidence" value="ECO:0007669"/>
    <property type="project" value="InterPro"/>
</dbReference>
<proteinExistence type="predicted"/>
<reference evidence="5" key="1">
    <citation type="journal article" date="2023" name="Commun. Biol.">
        <title>Genome analysis of Parmales, the sister group of diatoms, reveals the evolutionary specialization of diatoms from phago-mixotrophs to photoautotrophs.</title>
        <authorList>
            <person name="Ban H."/>
            <person name="Sato S."/>
            <person name="Yoshikawa S."/>
            <person name="Yamada K."/>
            <person name="Nakamura Y."/>
            <person name="Ichinomiya M."/>
            <person name="Sato N."/>
            <person name="Blanc-Mathieu R."/>
            <person name="Endo H."/>
            <person name="Kuwata A."/>
            <person name="Ogata H."/>
        </authorList>
    </citation>
    <scope>NUCLEOTIDE SEQUENCE [LARGE SCALE GENOMIC DNA]</scope>
</reference>
<evidence type="ECO:0000256" key="1">
    <source>
        <dbReference type="ARBA" id="ARBA00022741"/>
    </source>
</evidence>
<keyword evidence="2 3" id="KW-0342">GTP-binding</keyword>
<comment type="caution">
    <text evidence="4">The sequence shown here is derived from an EMBL/GenBank/DDBJ whole genome shotgun (WGS) entry which is preliminary data.</text>
</comment>
<dbReference type="InterPro" id="IPR027417">
    <property type="entry name" value="P-loop_NTPase"/>
</dbReference>
<dbReference type="SUPFAM" id="SSF52540">
    <property type="entry name" value="P-loop containing nucleoside triphosphate hydrolases"/>
    <property type="match status" value="1"/>
</dbReference>
<evidence type="ECO:0000256" key="3">
    <source>
        <dbReference type="PIRSR" id="PIRSR606689-1"/>
    </source>
</evidence>
<dbReference type="Pfam" id="PF00025">
    <property type="entry name" value="Arf"/>
    <property type="match status" value="1"/>
</dbReference>
<feature type="binding site" evidence="3">
    <location>
        <begin position="34"/>
        <end position="37"/>
    </location>
    <ligand>
        <name>GTP</name>
        <dbReference type="ChEBI" id="CHEBI:37565"/>
    </ligand>
</feature>
<evidence type="ECO:0000256" key="2">
    <source>
        <dbReference type="ARBA" id="ARBA00023134"/>
    </source>
</evidence>
<dbReference type="EMBL" id="BLQM01000342">
    <property type="protein sequence ID" value="GMH84302.1"/>
    <property type="molecule type" value="Genomic_DNA"/>
</dbReference>
<sequence>METMASTIGKEERLVTLFSNISGVQELPVFIYLNKQDASVCLSQDQILIAMDLEKTMGDREWALVCGSIKTNNEGINRLVKWITEIVKKDRSQT</sequence>
<dbReference type="AlphaFoldDB" id="A0A9W7EMU1"/>
<evidence type="ECO:0000313" key="5">
    <source>
        <dbReference type="Proteomes" id="UP001162640"/>
    </source>
</evidence>
<dbReference type="InterPro" id="IPR006689">
    <property type="entry name" value="Small_GTPase_ARF/SAR"/>
</dbReference>
<name>A0A9W7EMU1_9STRA</name>
<keyword evidence="1 3" id="KW-0547">Nucleotide-binding</keyword>
<dbReference type="GO" id="GO:0005525">
    <property type="term" value="F:GTP binding"/>
    <property type="evidence" value="ECO:0007669"/>
    <property type="project" value="UniProtKB-KW"/>
</dbReference>
<dbReference type="Proteomes" id="UP001162640">
    <property type="component" value="Unassembled WGS sequence"/>
</dbReference>
<gene>
    <name evidence="4" type="ORF">TL16_g09882</name>
</gene>
<evidence type="ECO:0000313" key="4">
    <source>
        <dbReference type="EMBL" id="GMH84302.1"/>
    </source>
</evidence>
<accession>A0A9W7EMU1</accession>
<dbReference type="Gene3D" id="3.40.50.300">
    <property type="entry name" value="P-loop containing nucleotide triphosphate hydrolases"/>
    <property type="match status" value="1"/>
</dbReference>
<protein>
    <submittedName>
        <fullName evidence="4">Uncharacterized protein</fullName>
    </submittedName>
</protein>
<organism evidence="4 5">
    <name type="scientific">Triparma laevis f. inornata</name>
    <dbReference type="NCBI Taxonomy" id="1714386"/>
    <lineage>
        <taxon>Eukaryota</taxon>
        <taxon>Sar</taxon>
        <taxon>Stramenopiles</taxon>
        <taxon>Ochrophyta</taxon>
        <taxon>Bolidophyceae</taxon>
        <taxon>Parmales</taxon>
        <taxon>Triparmaceae</taxon>
        <taxon>Triparma</taxon>
    </lineage>
</organism>